<organism evidence="3 4">
    <name type="scientific">Colocasia esculenta</name>
    <name type="common">Wild taro</name>
    <name type="synonym">Arum esculentum</name>
    <dbReference type="NCBI Taxonomy" id="4460"/>
    <lineage>
        <taxon>Eukaryota</taxon>
        <taxon>Viridiplantae</taxon>
        <taxon>Streptophyta</taxon>
        <taxon>Embryophyta</taxon>
        <taxon>Tracheophyta</taxon>
        <taxon>Spermatophyta</taxon>
        <taxon>Magnoliopsida</taxon>
        <taxon>Liliopsida</taxon>
        <taxon>Araceae</taxon>
        <taxon>Aroideae</taxon>
        <taxon>Colocasieae</taxon>
        <taxon>Colocasia</taxon>
    </lineage>
</organism>
<gene>
    <name evidence="3" type="ORF">Taro_023252</name>
</gene>
<name>A0A843V5X5_COLES</name>
<keyword evidence="4" id="KW-1185">Reference proteome</keyword>
<proteinExistence type="predicted"/>
<dbReference type="OrthoDB" id="910577at2759"/>
<feature type="region of interest" description="Disordered" evidence="1">
    <location>
        <begin position="188"/>
        <end position="209"/>
    </location>
</feature>
<protein>
    <submittedName>
        <fullName evidence="3">Uncharacterized protein</fullName>
    </submittedName>
</protein>
<sequence>MGVLYHYHKLLDQVGLLHAVVAALYSYPCHFGLLQALVERFNRRFNTFGVADGETCLDLWALHRVSGLPIFGQFYEEVCLNDLLRDQSTGSGSYILSHSFRYLMKVWRDLARCVTVTSPTVLPVRSPLEEGEVLERTVGEDDGTDFCPRVDFFLLLTLVFAGIKGNIPLDACAHPFCRWRRDRGGNDGDGSFSGRLSSGRDPGPGEDAPCGVMTAPLLSGPSEPLTAPLSLRRADIHSLSDSRWRQYATATFCRSITCGVCPFPEPRRSLAE</sequence>
<evidence type="ECO:0000256" key="1">
    <source>
        <dbReference type="SAM" id="MobiDB-lite"/>
    </source>
</evidence>
<comment type="caution">
    <text evidence="3">The sequence shown here is derived from an EMBL/GenBank/DDBJ whole genome shotgun (WGS) entry which is preliminary data.</text>
</comment>
<keyword evidence="2" id="KW-0472">Membrane</keyword>
<evidence type="ECO:0000313" key="3">
    <source>
        <dbReference type="EMBL" id="MQL90656.1"/>
    </source>
</evidence>
<evidence type="ECO:0000313" key="4">
    <source>
        <dbReference type="Proteomes" id="UP000652761"/>
    </source>
</evidence>
<feature type="transmembrane region" description="Helical" evidence="2">
    <location>
        <begin position="16"/>
        <end position="38"/>
    </location>
</feature>
<keyword evidence="2" id="KW-0812">Transmembrane</keyword>
<reference evidence="3" key="1">
    <citation type="submission" date="2017-07" db="EMBL/GenBank/DDBJ databases">
        <title>Taro Niue Genome Assembly and Annotation.</title>
        <authorList>
            <person name="Atibalentja N."/>
            <person name="Keating K."/>
            <person name="Fields C.J."/>
        </authorList>
    </citation>
    <scope>NUCLEOTIDE SEQUENCE</scope>
    <source>
        <strain evidence="3">Niue_2</strain>
        <tissue evidence="3">Leaf</tissue>
    </source>
</reference>
<dbReference type="EMBL" id="NMUH01001262">
    <property type="protein sequence ID" value="MQL90656.1"/>
    <property type="molecule type" value="Genomic_DNA"/>
</dbReference>
<keyword evidence="2" id="KW-1133">Transmembrane helix</keyword>
<evidence type="ECO:0000256" key="2">
    <source>
        <dbReference type="SAM" id="Phobius"/>
    </source>
</evidence>
<dbReference type="Proteomes" id="UP000652761">
    <property type="component" value="Unassembled WGS sequence"/>
</dbReference>
<dbReference type="AlphaFoldDB" id="A0A843V5X5"/>
<accession>A0A843V5X5</accession>